<proteinExistence type="predicted"/>
<keyword evidence="3" id="KW-1185">Reference proteome</keyword>
<protein>
    <recommendedName>
        <fullName evidence="4">DUF4283 domain-containing protein</fullName>
    </recommendedName>
</protein>
<evidence type="ECO:0000313" key="2">
    <source>
        <dbReference type="EMBL" id="CAH1448439.1"/>
    </source>
</evidence>
<reference evidence="2 3" key="1">
    <citation type="submission" date="2022-01" db="EMBL/GenBank/DDBJ databases">
        <authorList>
            <person name="Xiong W."/>
            <person name="Schranz E."/>
        </authorList>
    </citation>
    <scope>NUCLEOTIDE SEQUENCE [LARGE SCALE GENOMIC DNA]</scope>
</reference>
<feature type="region of interest" description="Disordered" evidence="1">
    <location>
        <begin position="116"/>
        <end position="141"/>
    </location>
</feature>
<sequence>MFKWIDLACKKEPRFERIAWLKFTVVPLITWDEYNFDAIAMQYGKILTQAKTFASCSDISYGKVGIITSHRKKINEEIIGILNELVEEGDKDVEDDESDAISDTYDMLHVEQEDLEDGEIDQNNKFDEVPVTGTVPDCQLS</sequence>
<comment type="caution">
    <text evidence="2">The sequence shown here is derived from an EMBL/GenBank/DDBJ whole genome shotgun (WGS) entry which is preliminary data.</text>
</comment>
<evidence type="ECO:0008006" key="4">
    <source>
        <dbReference type="Google" id="ProtNLM"/>
    </source>
</evidence>
<name>A0AAU9PE71_9ASTR</name>
<dbReference type="Proteomes" id="UP001157418">
    <property type="component" value="Unassembled WGS sequence"/>
</dbReference>
<organism evidence="2 3">
    <name type="scientific">Lactuca virosa</name>
    <dbReference type="NCBI Taxonomy" id="75947"/>
    <lineage>
        <taxon>Eukaryota</taxon>
        <taxon>Viridiplantae</taxon>
        <taxon>Streptophyta</taxon>
        <taxon>Embryophyta</taxon>
        <taxon>Tracheophyta</taxon>
        <taxon>Spermatophyta</taxon>
        <taxon>Magnoliopsida</taxon>
        <taxon>eudicotyledons</taxon>
        <taxon>Gunneridae</taxon>
        <taxon>Pentapetalae</taxon>
        <taxon>asterids</taxon>
        <taxon>campanulids</taxon>
        <taxon>Asterales</taxon>
        <taxon>Asteraceae</taxon>
        <taxon>Cichorioideae</taxon>
        <taxon>Cichorieae</taxon>
        <taxon>Lactucinae</taxon>
        <taxon>Lactuca</taxon>
    </lineage>
</organism>
<gene>
    <name evidence="2" type="ORF">LVIROSA_LOCUS33986</name>
</gene>
<evidence type="ECO:0000313" key="3">
    <source>
        <dbReference type="Proteomes" id="UP001157418"/>
    </source>
</evidence>
<dbReference type="AlphaFoldDB" id="A0AAU9PE71"/>
<accession>A0AAU9PE71</accession>
<dbReference type="EMBL" id="CAKMRJ010005634">
    <property type="protein sequence ID" value="CAH1448439.1"/>
    <property type="molecule type" value="Genomic_DNA"/>
</dbReference>
<evidence type="ECO:0000256" key="1">
    <source>
        <dbReference type="SAM" id="MobiDB-lite"/>
    </source>
</evidence>